<dbReference type="EMBL" id="JBHFAB010000010">
    <property type="protein sequence ID" value="MFC1418146.1"/>
    <property type="molecule type" value="Genomic_DNA"/>
</dbReference>
<gene>
    <name evidence="1" type="ORF">ACEZDE_16050</name>
</gene>
<protein>
    <submittedName>
        <fullName evidence="1">Uncharacterized protein</fullName>
    </submittedName>
</protein>
<accession>A0ABV6VX53</accession>
<dbReference type="Proteomes" id="UP001592531">
    <property type="component" value="Unassembled WGS sequence"/>
</dbReference>
<dbReference type="RefSeq" id="WP_380536908.1">
    <property type="nucleotide sequence ID" value="NZ_JBHFAB010000010.1"/>
</dbReference>
<name>A0ABV6VX53_9ACTN</name>
<reference evidence="1 2" key="1">
    <citation type="submission" date="2024-09" db="EMBL/GenBank/DDBJ databases">
        <authorList>
            <person name="Lee S.D."/>
        </authorList>
    </citation>
    <scope>NUCLEOTIDE SEQUENCE [LARGE SCALE GENOMIC DNA]</scope>
    <source>
        <strain evidence="1 2">N8-3</strain>
    </source>
</reference>
<proteinExistence type="predicted"/>
<evidence type="ECO:0000313" key="2">
    <source>
        <dbReference type="Proteomes" id="UP001592531"/>
    </source>
</evidence>
<sequence length="68" mass="7132">MDELTEAAIGQRLRAARAGVQAAVAAHDLYAVALAVDELEDALRLARSSGVDVPSAEAERVATEQERG</sequence>
<comment type="caution">
    <text evidence="1">The sequence shown here is derived from an EMBL/GenBank/DDBJ whole genome shotgun (WGS) entry which is preliminary data.</text>
</comment>
<keyword evidence="2" id="KW-1185">Reference proteome</keyword>
<evidence type="ECO:0000313" key="1">
    <source>
        <dbReference type="EMBL" id="MFC1418146.1"/>
    </source>
</evidence>
<organism evidence="1 2">
    <name type="scientific">Streptacidiphilus cavernicola</name>
    <dbReference type="NCBI Taxonomy" id="3342716"/>
    <lineage>
        <taxon>Bacteria</taxon>
        <taxon>Bacillati</taxon>
        <taxon>Actinomycetota</taxon>
        <taxon>Actinomycetes</taxon>
        <taxon>Kitasatosporales</taxon>
        <taxon>Streptomycetaceae</taxon>
        <taxon>Streptacidiphilus</taxon>
    </lineage>
</organism>